<dbReference type="SUPFAM" id="SSF64356">
    <property type="entry name" value="SNARE-like"/>
    <property type="match status" value="1"/>
</dbReference>
<dbReference type="SUPFAM" id="SSF52540">
    <property type="entry name" value="P-loop containing nucleoside triphosphate hydrolases"/>
    <property type="match status" value="2"/>
</dbReference>
<dbReference type="GO" id="GO:0005794">
    <property type="term" value="C:Golgi apparatus"/>
    <property type="evidence" value="ECO:0007669"/>
    <property type="project" value="UniProtKB-SubCell"/>
</dbReference>
<evidence type="ECO:0000313" key="18">
    <source>
        <dbReference type="EMBL" id="KAG2182539.1"/>
    </source>
</evidence>
<dbReference type="SMART" id="SM00382">
    <property type="entry name" value="AAA"/>
    <property type="match status" value="2"/>
</dbReference>
<keyword evidence="11 13" id="KW-0143">Chaperone</keyword>
<comment type="caution">
    <text evidence="18">The sequence shown here is derived from an EMBL/GenBank/DDBJ whole genome shotgun (WGS) entry which is preliminary data.</text>
</comment>
<dbReference type="PROSITE" id="PS00871">
    <property type="entry name" value="CLPAB_2"/>
    <property type="match status" value="1"/>
</dbReference>
<dbReference type="PANTHER" id="PTHR11638">
    <property type="entry name" value="ATP-DEPENDENT CLP PROTEASE"/>
    <property type="match status" value="1"/>
</dbReference>
<evidence type="ECO:0000256" key="15">
    <source>
        <dbReference type="SAM" id="MobiDB-lite"/>
    </source>
</evidence>
<dbReference type="Pfam" id="PF17871">
    <property type="entry name" value="AAA_lid_9"/>
    <property type="match status" value="1"/>
</dbReference>
<dbReference type="GO" id="GO:0042026">
    <property type="term" value="P:protein refolding"/>
    <property type="evidence" value="ECO:0007669"/>
    <property type="project" value="TreeGrafter"/>
</dbReference>
<evidence type="ECO:0008006" key="20">
    <source>
        <dbReference type="Google" id="ProtNLM"/>
    </source>
</evidence>
<dbReference type="CDD" id="cd14855">
    <property type="entry name" value="TRAPPC1_MUM2"/>
    <property type="match status" value="1"/>
</dbReference>
<dbReference type="GO" id="GO:0016887">
    <property type="term" value="F:ATP hydrolysis activity"/>
    <property type="evidence" value="ECO:0007669"/>
    <property type="project" value="InterPro"/>
</dbReference>
<dbReference type="InterPro" id="IPR003593">
    <property type="entry name" value="AAA+_ATPase"/>
</dbReference>
<evidence type="ECO:0000256" key="8">
    <source>
        <dbReference type="ARBA" id="ARBA00022840"/>
    </source>
</evidence>
<dbReference type="GO" id="GO:0070370">
    <property type="term" value="P:cellular heat acclimation"/>
    <property type="evidence" value="ECO:0007669"/>
    <property type="project" value="TreeGrafter"/>
</dbReference>
<keyword evidence="19" id="KW-1185">Reference proteome</keyword>
<dbReference type="Pfam" id="PF02861">
    <property type="entry name" value="Clp_N"/>
    <property type="match status" value="1"/>
</dbReference>
<dbReference type="Proteomes" id="UP000654370">
    <property type="component" value="Unassembled WGS sequence"/>
</dbReference>
<feature type="domain" description="Clp R" evidence="17">
    <location>
        <begin position="570"/>
        <end position="715"/>
    </location>
</feature>
<dbReference type="FunFam" id="3.40.50.300:FF:000120">
    <property type="entry name" value="ATP-dependent chaperone ClpB"/>
    <property type="match status" value="1"/>
</dbReference>
<dbReference type="GO" id="GO:0051087">
    <property type="term" value="F:protein-folding chaperone binding"/>
    <property type="evidence" value="ECO:0007669"/>
    <property type="project" value="TreeGrafter"/>
</dbReference>
<comment type="similarity">
    <text evidence="3 13">Belongs to the ClpA/ClpB family.</text>
</comment>
<evidence type="ECO:0000256" key="2">
    <source>
        <dbReference type="ARBA" id="ARBA00004555"/>
    </source>
</evidence>
<feature type="region of interest" description="Disordered" evidence="15">
    <location>
        <begin position="1"/>
        <end position="30"/>
    </location>
</feature>
<evidence type="ECO:0000256" key="6">
    <source>
        <dbReference type="ARBA" id="ARBA00022741"/>
    </source>
</evidence>
<dbReference type="Pfam" id="PF10431">
    <property type="entry name" value="ClpB_D2-small"/>
    <property type="match status" value="1"/>
</dbReference>
<evidence type="ECO:0000256" key="11">
    <source>
        <dbReference type="ARBA" id="ARBA00023186"/>
    </source>
</evidence>
<name>A0A8H7Q011_MORIS</name>
<keyword evidence="7" id="KW-0256">Endoplasmic reticulum</keyword>
<dbReference type="InterPro" id="IPR004328">
    <property type="entry name" value="BRO1_dom"/>
</dbReference>
<dbReference type="PROSITE" id="PS51903">
    <property type="entry name" value="CLP_R"/>
    <property type="match status" value="1"/>
</dbReference>
<dbReference type="Pfam" id="PF03097">
    <property type="entry name" value="BRO1"/>
    <property type="match status" value="1"/>
</dbReference>
<organism evidence="18 19">
    <name type="scientific">Mortierella isabellina</name>
    <name type="common">Filamentous fungus</name>
    <name type="synonym">Umbelopsis isabellina</name>
    <dbReference type="NCBI Taxonomy" id="91625"/>
    <lineage>
        <taxon>Eukaryota</taxon>
        <taxon>Fungi</taxon>
        <taxon>Fungi incertae sedis</taxon>
        <taxon>Mucoromycota</taxon>
        <taxon>Mucoromycotina</taxon>
        <taxon>Umbelopsidomycetes</taxon>
        <taxon>Umbelopsidales</taxon>
        <taxon>Umbelopsidaceae</taxon>
        <taxon>Umbelopsis</taxon>
    </lineage>
</organism>
<accession>A0A8H7Q011</accession>
<dbReference type="InterPro" id="IPR028299">
    <property type="entry name" value="ClpA/B_CS2"/>
</dbReference>
<dbReference type="SUPFAM" id="SSF81923">
    <property type="entry name" value="Double Clp-N motif"/>
    <property type="match status" value="1"/>
</dbReference>
<dbReference type="InterPro" id="IPR018368">
    <property type="entry name" value="ClpA/B_CS1"/>
</dbReference>
<gene>
    <name evidence="18" type="ORF">INT43_007470</name>
</gene>
<dbReference type="Gene3D" id="1.10.8.60">
    <property type="match status" value="1"/>
</dbReference>
<dbReference type="SMART" id="SM01086">
    <property type="entry name" value="ClpB_D2-small"/>
    <property type="match status" value="1"/>
</dbReference>
<dbReference type="InterPro" id="IPR036628">
    <property type="entry name" value="Clp_N_dom_sf"/>
</dbReference>
<dbReference type="OrthoDB" id="47330at2759"/>
<dbReference type="InterPro" id="IPR004176">
    <property type="entry name" value="Clp_R_N"/>
</dbReference>
<protein>
    <recommendedName>
        <fullName evidence="20">Clp R domain-containing protein</fullName>
    </recommendedName>
</protein>
<reference evidence="18" key="1">
    <citation type="submission" date="2020-12" db="EMBL/GenBank/DDBJ databases">
        <title>Metabolic potential, ecology and presence of endohyphal bacteria is reflected in genomic diversity of Mucoromycotina.</title>
        <authorList>
            <person name="Muszewska A."/>
            <person name="Okrasinska A."/>
            <person name="Steczkiewicz K."/>
            <person name="Drgas O."/>
            <person name="Orlowska M."/>
            <person name="Perlinska-Lenart U."/>
            <person name="Aleksandrzak-Piekarczyk T."/>
            <person name="Szatraj K."/>
            <person name="Zielenkiewicz U."/>
            <person name="Pilsyk S."/>
            <person name="Malc E."/>
            <person name="Mieczkowski P."/>
            <person name="Kruszewska J.S."/>
            <person name="Biernat P."/>
            <person name="Pawlowska J."/>
        </authorList>
    </citation>
    <scope>NUCLEOTIDE SEQUENCE</scope>
    <source>
        <strain evidence="18">WA0000067209</strain>
    </source>
</reference>
<feature type="region of interest" description="Disordered" evidence="15">
    <location>
        <begin position="1437"/>
        <end position="1465"/>
    </location>
</feature>
<keyword evidence="10" id="KW-0333">Golgi apparatus</keyword>
<dbReference type="PRINTS" id="PR00300">
    <property type="entry name" value="CLPPROTEASEA"/>
</dbReference>
<dbReference type="GO" id="GO:0043335">
    <property type="term" value="P:protein unfolding"/>
    <property type="evidence" value="ECO:0007669"/>
    <property type="project" value="TreeGrafter"/>
</dbReference>
<evidence type="ECO:0000256" key="13">
    <source>
        <dbReference type="RuleBase" id="RU004432"/>
    </source>
</evidence>
<sequence>MNATSTSTSASRAGGILNSTSRYSTSSATSNVIDSNPAVSSGGSSYKAGNDSNRISSMQSGVAAGNAMSLEEEAKLVYGVVLSLRNFVRKLSGKQDGFIAYKTSAYKLHYYETSTGLKFIINSDPNADSLRPVLRQIYVQLYVEFVVKNALMRFDDTRWTMGSTPSNDIPISGEDEGEVGQKKDEQQPPPGYIGNELFRVAVDRQISEATAQRGRLRAALKNIKRQEQLNKDYQEVINTIDDYLPYLYGIIGCIESKELKPRGPIITSWRSTLSGHNKGIAGQKPRLNCQGIGAELCFVLMTYAYAHCLRGSEIVSSILPESENSEIQYNKAADMLNRAAGIFTYIAEQVDLPASNSTHSMAIELHNDTATALSKLAAADAQSAAISKALIHSKVSNSLIAKLYMGVANQYETANGLLSSLPSSEVGSDLKRYLSDGTAFYKAMAKKHLGFDANENQKMGIAAGFMREAKLELHALKKVSKSTLSITHSTVALKATKEEEVVIDLFNSFTRINDTVSYQPVPTRQELQKLVPNGRGILQLKQYNPPEQCFGPKATGVTSQQYARAGTYCSGMQFTDKVEKLLGQAQSLAQEFSHVQLAPAHIACALFDESDGGSLLKNVIQKAGGDPALAERGYKKMMVKLPTQDPPPVEISLGPQAAKVLRNAQTHMKNQRDSYISVDHIILALADQDSTFQPLKDAGVTKKALQNAISTLRGNKRVDTKNAEENYEALSKYAIDMTVLAETGKLDPVIGRDDEIRRVIRVLARRTKNNPVLIGEPGVGKTAIVEGLARRIVERDVPHSLQCKLFSLDMGALVAGAKYRGEFEERLKAVLKEVKDSEEGIILFIDEIHTVLGAGKTEGSMDAANLLKPMLARGELRCIGATTLTEYKVIEKDPAFERRFQKVDVGEPSVGATISILRGLKERYENYHGVKITDAALVAAAQLSDRYITTRFLPDKAIDLIDEAAANTRVQLDSKPEEIDVLERKHFQLEIEATALSKEKNNAESQERLAAVREEMAKLQEELKPLKSKYELDKGRLDEIRDLNQKLDELKRKATEAKNRYDLATAADIEYYAIPDVEQRLQELTAAKKRRTSEAMASNEDQLLSEIVRAEQVMEVVARWTGIPVQNLARSEKEKLLHMEQYLSKEVVGQESAISAVCDAIRLSKAQLQDPNKPLASFMFLGPTGVGKTLLCKTLAEFLFDDERALVRIDMSEYMERFSVSRLIGSPPGYIGHEEGGELTEAVRRKPYSVVLLDELEKAHKDVANVLLQVLDEGHIHDSKGRKVDFRNTIIVMTSNLGANLLAETSGVTDANAMVMIKEQILSVVRQHFSPEFTNRIDELVIFNRLSQSSMTGIVDVRLQEIQQRLADRHMTLDVDQAAKEWLGQTGYEPIFGARPLNRLIQNKILSPLARLVLDGGVRNGETVKVRVNSAGDNIEVSRNHDADGTYDYEEPDIEEVDGDTAMLD</sequence>
<dbReference type="InterPro" id="IPR041546">
    <property type="entry name" value="ClpA/ClpB_AAA_lid"/>
</dbReference>
<keyword evidence="5 12" id="KW-0677">Repeat</keyword>
<dbReference type="GO" id="GO:0048193">
    <property type="term" value="P:Golgi vesicle transport"/>
    <property type="evidence" value="ECO:0007669"/>
    <property type="project" value="UniProtKB-ARBA"/>
</dbReference>
<dbReference type="InterPro" id="IPR019489">
    <property type="entry name" value="Clp_ATPase_C"/>
</dbReference>
<comment type="subcellular location">
    <subcellularLocation>
        <location evidence="1">Endoplasmic reticulum</location>
    </subcellularLocation>
    <subcellularLocation>
        <location evidence="2">Golgi apparatus</location>
    </subcellularLocation>
</comment>
<evidence type="ECO:0000256" key="5">
    <source>
        <dbReference type="ARBA" id="ARBA00022737"/>
    </source>
</evidence>
<dbReference type="InterPro" id="IPR001270">
    <property type="entry name" value="ClpA/B"/>
</dbReference>
<keyword evidence="4" id="KW-0813">Transport</keyword>
<evidence type="ECO:0000256" key="9">
    <source>
        <dbReference type="ARBA" id="ARBA00022892"/>
    </source>
</evidence>
<dbReference type="CDD" id="cd00009">
    <property type="entry name" value="AAA"/>
    <property type="match status" value="1"/>
</dbReference>
<dbReference type="SMART" id="SM01399">
    <property type="entry name" value="Sybindin"/>
    <property type="match status" value="1"/>
</dbReference>
<keyword evidence="6 13" id="KW-0547">Nucleotide-binding</keyword>
<dbReference type="PROSITE" id="PS51180">
    <property type="entry name" value="BRO1"/>
    <property type="match status" value="1"/>
</dbReference>
<dbReference type="Gene3D" id="1.10.1780.10">
    <property type="entry name" value="Clp, N-terminal domain"/>
    <property type="match status" value="1"/>
</dbReference>
<dbReference type="PROSITE" id="PS00870">
    <property type="entry name" value="CLPAB_1"/>
    <property type="match status" value="1"/>
</dbReference>
<dbReference type="InterPro" id="IPR038499">
    <property type="entry name" value="BRO1_sf"/>
</dbReference>
<dbReference type="Gene3D" id="3.30.450.70">
    <property type="match status" value="1"/>
</dbReference>
<dbReference type="Pfam" id="PF07724">
    <property type="entry name" value="AAA_2"/>
    <property type="match status" value="1"/>
</dbReference>
<feature type="coiled-coil region" evidence="14">
    <location>
        <begin position="979"/>
        <end position="1067"/>
    </location>
</feature>
<evidence type="ECO:0000256" key="14">
    <source>
        <dbReference type="SAM" id="Coils"/>
    </source>
</evidence>
<evidence type="ECO:0000259" key="16">
    <source>
        <dbReference type="PROSITE" id="PS51180"/>
    </source>
</evidence>
<evidence type="ECO:0000256" key="3">
    <source>
        <dbReference type="ARBA" id="ARBA00008675"/>
    </source>
</evidence>
<dbReference type="PANTHER" id="PTHR11638:SF18">
    <property type="entry name" value="HEAT SHOCK PROTEIN 104"/>
    <property type="match status" value="1"/>
</dbReference>
<dbReference type="Gene3D" id="3.40.50.300">
    <property type="entry name" value="P-loop containing nucleotide triphosphate hydrolases"/>
    <property type="match status" value="3"/>
</dbReference>
<evidence type="ECO:0000256" key="12">
    <source>
        <dbReference type="PROSITE-ProRule" id="PRU01251"/>
    </source>
</evidence>
<evidence type="ECO:0000256" key="1">
    <source>
        <dbReference type="ARBA" id="ARBA00004240"/>
    </source>
</evidence>
<evidence type="ECO:0000259" key="17">
    <source>
        <dbReference type="PROSITE" id="PS51903"/>
    </source>
</evidence>
<dbReference type="CDD" id="cd19499">
    <property type="entry name" value="RecA-like_ClpB_Hsp104-like"/>
    <property type="match status" value="1"/>
</dbReference>
<dbReference type="InterPro" id="IPR050130">
    <property type="entry name" value="ClpA_ClpB"/>
</dbReference>
<proteinExistence type="inferred from homology"/>
<evidence type="ECO:0000256" key="4">
    <source>
        <dbReference type="ARBA" id="ARBA00022448"/>
    </source>
</evidence>
<dbReference type="Pfam" id="PF00004">
    <property type="entry name" value="AAA"/>
    <property type="match status" value="1"/>
</dbReference>
<dbReference type="InterPro" id="IPR027417">
    <property type="entry name" value="P-loop_NTPase"/>
</dbReference>
<dbReference type="GO" id="GO:0005783">
    <property type="term" value="C:endoplasmic reticulum"/>
    <property type="evidence" value="ECO:0007669"/>
    <property type="project" value="UniProtKB-SubCell"/>
</dbReference>
<dbReference type="Pfam" id="PF04099">
    <property type="entry name" value="Sybindin"/>
    <property type="match status" value="1"/>
</dbReference>
<dbReference type="GO" id="GO:0051082">
    <property type="term" value="F:unfolded protein binding"/>
    <property type="evidence" value="ECO:0007669"/>
    <property type="project" value="TreeGrafter"/>
</dbReference>
<dbReference type="GO" id="GO:0005524">
    <property type="term" value="F:ATP binding"/>
    <property type="evidence" value="ECO:0007669"/>
    <property type="project" value="UniProtKB-KW"/>
</dbReference>
<evidence type="ECO:0000313" key="19">
    <source>
        <dbReference type="Proteomes" id="UP000654370"/>
    </source>
</evidence>
<feature type="compositionally biased region" description="Acidic residues" evidence="15">
    <location>
        <begin position="1445"/>
        <end position="1459"/>
    </location>
</feature>
<evidence type="ECO:0000256" key="7">
    <source>
        <dbReference type="ARBA" id="ARBA00022824"/>
    </source>
</evidence>
<dbReference type="EMBL" id="JAEPQZ010000004">
    <property type="protein sequence ID" value="KAG2182539.1"/>
    <property type="molecule type" value="Genomic_DNA"/>
</dbReference>
<dbReference type="InterPro" id="IPR007233">
    <property type="entry name" value="TRAPPC"/>
</dbReference>
<feature type="region of interest" description="Disordered" evidence="15">
    <location>
        <begin position="163"/>
        <end position="190"/>
    </location>
</feature>
<dbReference type="FunFam" id="3.40.50.300:FF:000010">
    <property type="entry name" value="Chaperone clpB 1, putative"/>
    <property type="match status" value="1"/>
</dbReference>
<dbReference type="SMART" id="SM01041">
    <property type="entry name" value="BRO1"/>
    <property type="match status" value="1"/>
</dbReference>
<keyword evidence="9" id="KW-0931">ER-Golgi transport</keyword>
<dbReference type="Gene3D" id="1.25.40.280">
    <property type="entry name" value="alix/aip1 like domains"/>
    <property type="match status" value="1"/>
</dbReference>
<dbReference type="InterPro" id="IPR011012">
    <property type="entry name" value="Longin-like_dom_sf"/>
</dbReference>
<evidence type="ECO:0000256" key="10">
    <source>
        <dbReference type="ARBA" id="ARBA00023034"/>
    </source>
</evidence>
<keyword evidence="14" id="KW-0175">Coiled coil</keyword>
<feature type="coiled-coil region" evidence="14">
    <location>
        <begin position="206"/>
        <end position="236"/>
    </location>
</feature>
<dbReference type="GO" id="GO:0030008">
    <property type="term" value="C:TRAPP complex"/>
    <property type="evidence" value="ECO:0007669"/>
    <property type="project" value="InterPro"/>
</dbReference>
<feature type="domain" description="BRO1" evidence="16">
    <location>
        <begin position="165"/>
        <end position="1047"/>
    </location>
</feature>
<keyword evidence="8 13" id="KW-0067">ATP-binding</keyword>
<dbReference type="InterPro" id="IPR003959">
    <property type="entry name" value="ATPase_AAA_core"/>
</dbReference>
<dbReference type="GO" id="GO:0005829">
    <property type="term" value="C:cytosol"/>
    <property type="evidence" value="ECO:0007669"/>
    <property type="project" value="TreeGrafter"/>
</dbReference>
<dbReference type="FunFam" id="3.40.50.300:FF:000025">
    <property type="entry name" value="ATP-dependent Clp protease subunit"/>
    <property type="match status" value="1"/>
</dbReference>